<name>L0S6D9_TEPAE</name>
<dbReference type="GO" id="GO:0043190">
    <property type="term" value="C:ATP-binding cassette (ABC) transporter complex"/>
    <property type="evidence" value="ECO:0007669"/>
    <property type="project" value="InterPro"/>
</dbReference>
<dbReference type="InterPro" id="IPR007210">
    <property type="entry name" value="ABC_Gly_betaine_transp_sub-bd"/>
</dbReference>
<reference evidence="3" key="1">
    <citation type="journal article" date="2013" name="Genome Announc.">
        <title>First genome sequence of a syntrophic acetate-oxidizing bacterium, Tepidanaerobacter acetatoxydans strain Re1.</title>
        <authorList>
            <person name="Manzoor S."/>
            <person name="Bongcam-Rudloff E."/>
            <person name="Schnurer A."/>
            <person name="Muller B."/>
        </authorList>
    </citation>
    <scope>NUCLEOTIDE SEQUENCE [LARGE SCALE GENOMIC DNA]</scope>
    <source>
        <strain evidence="3">Re1</strain>
    </source>
</reference>
<sequence>MVFMSACSAGSNDAESNSKEKLVFADAGWDSIRIHNAIAGFIVENGYGYKTDSMTGSSPITIRGLRQGDIDIYMEVWTDNVREVYQAGIENDEIKELSINFDDNAQGLYVPTYVIKGDKEREIEPLASDLKSIKDLPKYWEVFKDPDEPTKGRIYGAPPNWAADEILRTKFETYSLDENFTYFNPGSDTALNASIVAAVEKGEPWVGYYWEPTWIMGKYDMTLLEDKPFDPEEWENGYACEFPGVKVAVAVNKDVADKAPEVVEFLKNYKTSSEITNKLLAYMQDNNAEAEDAAKWFLKEYEDLWADWVPEDIAQKVKNAL</sequence>
<dbReference type="CDD" id="cd13641">
    <property type="entry name" value="PBP2_HisX_like"/>
    <property type="match status" value="1"/>
</dbReference>
<gene>
    <name evidence="2" type="ordered locus">TEPIRE1_2538</name>
</gene>
<dbReference type="OrthoDB" id="9801163at2"/>
<dbReference type="HOGENOM" id="CLU_072510_0_0_9"/>
<proteinExistence type="predicted"/>
<dbReference type="Gene3D" id="3.40.190.100">
    <property type="entry name" value="Glycine betaine-binding periplasmic protein, domain 2"/>
    <property type="match status" value="1"/>
</dbReference>
<dbReference type="eggNOG" id="COG2113">
    <property type="taxonomic scope" value="Bacteria"/>
</dbReference>
<evidence type="ECO:0000313" key="3">
    <source>
        <dbReference type="Proteomes" id="UP000010802"/>
    </source>
</evidence>
<dbReference type="PATRIC" id="fig|1209989.3.peg.2922"/>
<dbReference type="Proteomes" id="UP000010802">
    <property type="component" value="Chromosome"/>
</dbReference>
<protein>
    <submittedName>
        <fullName evidence="2">ABC-type glycine betaine transport, periplasmic subunit</fullName>
    </submittedName>
</protein>
<accession>L0S6D9</accession>
<organism evidence="2 3">
    <name type="scientific">Tepidanaerobacter acetatoxydans (strain DSM 21804 / JCM 16047 / Re1)</name>
    <dbReference type="NCBI Taxonomy" id="1209989"/>
    <lineage>
        <taxon>Bacteria</taxon>
        <taxon>Bacillati</taxon>
        <taxon>Bacillota</taxon>
        <taxon>Clostridia</taxon>
        <taxon>Thermosediminibacterales</taxon>
        <taxon>Tepidanaerobacteraceae</taxon>
        <taxon>Tepidanaerobacter</taxon>
    </lineage>
</organism>
<dbReference type="GO" id="GO:0022857">
    <property type="term" value="F:transmembrane transporter activity"/>
    <property type="evidence" value="ECO:0007669"/>
    <property type="project" value="InterPro"/>
</dbReference>
<keyword evidence="3" id="KW-1185">Reference proteome</keyword>
<dbReference type="SUPFAM" id="SSF53850">
    <property type="entry name" value="Periplasmic binding protein-like II"/>
    <property type="match status" value="1"/>
</dbReference>
<feature type="domain" description="ABC-type glycine betaine transport system substrate-binding" evidence="1">
    <location>
        <begin position="21"/>
        <end position="300"/>
    </location>
</feature>
<evidence type="ECO:0000313" key="2">
    <source>
        <dbReference type="EMBL" id="CCP27402.1"/>
    </source>
</evidence>
<dbReference type="Pfam" id="PF04069">
    <property type="entry name" value="OpuAC"/>
    <property type="match status" value="1"/>
</dbReference>
<dbReference type="RefSeq" id="WP_015295892.1">
    <property type="nucleotide sequence ID" value="NC_015519.1"/>
</dbReference>
<dbReference type="EMBL" id="HF563609">
    <property type="protein sequence ID" value="CCP27402.1"/>
    <property type="molecule type" value="Genomic_DNA"/>
</dbReference>
<dbReference type="STRING" id="1209989.TepRe1_2363"/>
<evidence type="ECO:0000259" key="1">
    <source>
        <dbReference type="Pfam" id="PF04069"/>
    </source>
</evidence>
<dbReference type="KEGG" id="tae:TepiRe1_2538"/>
<dbReference type="AlphaFoldDB" id="L0S6D9"/>
<dbReference type="Gene3D" id="3.40.190.10">
    <property type="entry name" value="Periplasmic binding protein-like II"/>
    <property type="match status" value="1"/>
</dbReference>